<comment type="caution">
    <text evidence="12">The sequence shown here is derived from an EMBL/GenBank/DDBJ whole genome shotgun (WGS) entry which is preliminary data.</text>
</comment>
<dbReference type="GO" id="GO:0098797">
    <property type="term" value="C:plasma membrane protein complex"/>
    <property type="evidence" value="ECO:0007669"/>
    <property type="project" value="TreeGrafter"/>
</dbReference>
<evidence type="ECO:0000256" key="10">
    <source>
        <dbReference type="SAM" id="Phobius"/>
    </source>
</evidence>
<evidence type="ECO:0000256" key="5">
    <source>
        <dbReference type="ARBA" id="ARBA00022519"/>
    </source>
</evidence>
<organism evidence="12 13">
    <name type="scientific">Treponema ruminis</name>
    <dbReference type="NCBI Taxonomy" id="744515"/>
    <lineage>
        <taxon>Bacteria</taxon>
        <taxon>Pseudomonadati</taxon>
        <taxon>Spirochaetota</taxon>
        <taxon>Spirochaetia</taxon>
        <taxon>Spirochaetales</taxon>
        <taxon>Treponemataceae</taxon>
        <taxon>Treponema</taxon>
    </lineage>
</organism>
<dbReference type="Pfam" id="PF03544">
    <property type="entry name" value="TonB_C"/>
    <property type="match status" value="1"/>
</dbReference>
<protein>
    <submittedName>
        <fullName evidence="12">Protein TonB</fullName>
    </submittedName>
</protein>
<evidence type="ECO:0000256" key="4">
    <source>
        <dbReference type="ARBA" id="ARBA00022475"/>
    </source>
</evidence>
<evidence type="ECO:0000256" key="8">
    <source>
        <dbReference type="ARBA" id="ARBA00022989"/>
    </source>
</evidence>
<evidence type="ECO:0000256" key="2">
    <source>
        <dbReference type="ARBA" id="ARBA00006555"/>
    </source>
</evidence>
<dbReference type="GO" id="GO:0055085">
    <property type="term" value="P:transmembrane transport"/>
    <property type="evidence" value="ECO:0007669"/>
    <property type="project" value="InterPro"/>
</dbReference>
<feature type="transmembrane region" description="Helical" evidence="10">
    <location>
        <begin position="12"/>
        <end position="32"/>
    </location>
</feature>
<keyword evidence="3" id="KW-0813">Transport</keyword>
<comment type="similarity">
    <text evidence="2">Belongs to the TonB family.</text>
</comment>
<evidence type="ECO:0000259" key="11">
    <source>
        <dbReference type="PROSITE" id="PS52015"/>
    </source>
</evidence>
<dbReference type="InterPro" id="IPR037682">
    <property type="entry name" value="TonB_C"/>
</dbReference>
<dbReference type="RefSeq" id="WP_184658771.1">
    <property type="nucleotide sequence ID" value="NZ_CP031518.1"/>
</dbReference>
<evidence type="ECO:0000256" key="9">
    <source>
        <dbReference type="ARBA" id="ARBA00023136"/>
    </source>
</evidence>
<dbReference type="NCBIfam" id="TIGR01352">
    <property type="entry name" value="tonB_Cterm"/>
    <property type="match status" value="1"/>
</dbReference>
<dbReference type="PANTHER" id="PTHR33446">
    <property type="entry name" value="PROTEIN TONB-RELATED"/>
    <property type="match status" value="1"/>
</dbReference>
<dbReference type="PROSITE" id="PS52015">
    <property type="entry name" value="TONB_CTD"/>
    <property type="match status" value="1"/>
</dbReference>
<evidence type="ECO:0000256" key="3">
    <source>
        <dbReference type="ARBA" id="ARBA00022448"/>
    </source>
</evidence>
<keyword evidence="8 10" id="KW-1133">Transmembrane helix</keyword>
<dbReference type="EMBL" id="JACHFQ010000004">
    <property type="protein sequence ID" value="MBB5225956.1"/>
    <property type="molecule type" value="Genomic_DNA"/>
</dbReference>
<keyword evidence="7" id="KW-0653">Protein transport</keyword>
<keyword evidence="9 10" id="KW-0472">Membrane</keyword>
<evidence type="ECO:0000313" key="13">
    <source>
        <dbReference type="Proteomes" id="UP000518887"/>
    </source>
</evidence>
<keyword evidence="13" id="KW-1185">Reference proteome</keyword>
<evidence type="ECO:0000256" key="6">
    <source>
        <dbReference type="ARBA" id="ARBA00022692"/>
    </source>
</evidence>
<evidence type="ECO:0000313" key="12">
    <source>
        <dbReference type="EMBL" id="MBB5225956.1"/>
    </source>
</evidence>
<comment type="subcellular location">
    <subcellularLocation>
        <location evidence="1">Cell inner membrane</location>
        <topology evidence="1">Single-pass membrane protein</topology>
        <orientation evidence="1">Periplasmic side</orientation>
    </subcellularLocation>
</comment>
<dbReference type="PANTHER" id="PTHR33446:SF2">
    <property type="entry name" value="PROTEIN TONB"/>
    <property type="match status" value="1"/>
</dbReference>
<keyword evidence="6 10" id="KW-0812">Transmembrane</keyword>
<accession>A0A7W8G8V0</accession>
<dbReference type="AlphaFoldDB" id="A0A7W8G8V0"/>
<sequence>MSAEKISKYSGFARPLLFAFALLLHLAAFYFINFTAKEEEIDTVDFREAEVFKLVDVQEFVPPPPAPVEKKEVVTVSNQPKASENFVETKEEVVVEREEIVYLPQHKISSVPIIPSREVLSRIVYPPMALKQGIEAVVYLELFIDSNGSIKKIKVLKDPGHGFAQAAVKALEGVTCVPANANGKNCAVRYRYPVKFTLN</sequence>
<dbReference type="InterPro" id="IPR006260">
    <property type="entry name" value="TonB/TolA_C"/>
</dbReference>
<keyword evidence="5" id="KW-0997">Cell inner membrane</keyword>
<proteinExistence type="inferred from homology"/>
<feature type="domain" description="TonB C-terminal" evidence="11">
    <location>
        <begin position="110"/>
        <end position="199"/>
    </location>
</feature>
<evidence type="ECO:0000256" key="1">
    <source>
        <dbReference type="ARBA" id="ARBA00004383"/>
    </source>
</evidence>
<dbReference type="GO" id="GO:0015031">
    <property type="term" value="P:protein transport"/>
    <property type="evidence" value="ECO:0007669"/>
    <property type="project" value="UniProtKB-KW"/>
</dbReference>
<dbReference type="SUPFAM" id="SSF74653">
    <property type="entry name" value="TolA/TonB C-terminal domain"/>
    <property type="match status" value="1"/>
</dbReference>
<dbReference type="GO" id="GO:0031992">
    <property type="term" value="F:energy transducer activity"/>
    <property type="evidence" value="ECO:0007669"/>
    <property type="project" value="TreeGrafter"/>
</dbReference>
<evidence type="ECO:0000256" key="7">
    <source>
        <dbReference type="ARBA" id="ARBA00022927"/>
    </source>
</evidence>
<dbReference type="InterPro" id="IPR051045">
    <property type="entry name" value="TonB-dependent_transducer"/>
</dbReference>
<gene>
    <name evidence="12" type="ORF">HNP76_001324</name>
</gene>
<dbReference type="Gene3D" id="3.30.1150.10">
    <property type="match status" value="1"/>
</dbReference>
<reference evidence="12 13" key="1">
    <citation type="submission" date="2020-08" db="EMBL/GenBank/DDBJ databases">
        <title>Genomic Encyclopedia of Type Strains, Phase IV (KMG-IV): sequencing the most valuable type-strain genomes for metagenomic binning, comparative biology and taxonomic classification.</title>
        <authorList>
            <person name="Goeker M."/>
        </authorList>
    </citation>
    <scope>NUCLEOTIDE SEQUENCE [LARGE SCALE GENOMIC DNA]</scope>
    <source>
        <strain evidence="12 13">DSM 103462</strain>
    </source>
</reference>
<dbReference type="Proteomes" id="UP000518887">
    <property type="component" value="Unassembled WGS sequence"/>
</dbReference>
<keyword evidence="4" id="KW-1003">Cell membrane</keyword>
<name>A0A7W8G8V0_9SPIR</name>